<evidence type="ECO:0000313" key="2">
    <source>
        <dbReference type="Proteomes" id="UP000007266"/>
    </source>
</evidence>
<organism evidence="1 2">
    <name type="scientific">Tribolium castaneum</name>
    <name type="common">Red flour beetle</name>
    <dbReference type="NCBI Taxonomy" id="7070"/>
    <lineage>
        <taxon>Eukaryota</taxon>
        <taxon>Metazoa</taxon>
        <taxon>Ecdysozoa</taxon>
        <taxon>Arthropoda</taxon>
        <taxon>Hexapoda</taxon>
        <taxon>Insecta</taxon>
        <taxon>Pterygota</taxon>
        <taxon>Neoptera</taxon>
        <taxon>Endopterygota</taxon>
        <taxon>Coleoptera</taxon>
        <taxon>Polyphaga</taxon>
        <taxon>Cucujiformia</taxon>
        <taxon>Tenebrionidae</taxon>
        <taxon>Tenebrionidae incertae sedis</taxon>
        <taxon>Tribolium</taxon>
    </lineage>
</organism>
<dbReference type="EMBL" id="KQ971327">
    <property type="protein sequence ID" value="EFA00907.1"/>
    <property type="molecule type" value="Genomic_DNA"/>
</dbReference>
<reference evidence="1 2" key="2">
    <citation type="journal article" date="2010" name="Nucleic Acids Res.">
        <title>BeetleBase in 2010: revisions to provide comprehensive genomic information for Tribolium castaneum.</title>
        <authorList>
            <person name="Kim H.S."/>
            <person name="Murphy T."/>
            <person name="Xia J."/>
            <person name="Caragea D."/>
            <person name="Park Y."/>
            <person name="Beeman R.W."/>
            <person name="Lorenzen M.D."/>
            <person name="Butcher S."/>
            <person name="Manak J.R."/>
            <person name="Brown S.J."/>
        </authorList>
    </citation>
    <scope>GENOME REANNOTATION</scope>
    <source>
        <strain evidence="1 2">Georgia GA2</strain>
    </source>
</reference>
<dbReference type="AlphaFoldDB" id="D6WF52"/>
<dbReference type="InParanoid" id="D6WF52"/>
<dbReference type="HOGENOM" id="CLU_1542079_0_0_1"/>
<sequence>MGTKPPVDEFSEYRDVDAKVSMLEQREQNREADSCGGTLSLLTGCKGSTLLDEDDDRSTPVSANTVSYFRKLAKLAAGLMRLPELPFCFTRGVCVSEPLFRRRFTSVFMPGIAKRSTLLRDRRDAGGDAWVVAIEVTRRRPRGSSNVALSATFPETPTLCFGNLHFDMFLGFYF</sequence>
<dbReference type="Proteomes" id="UP000007266">
    <property type="component" value="Linkage group 3"/>
</dbReference>
<keyword evidence="2" id="KW-1185">Reference proteome</keyword>
<gene>
    <name evidence="1" type="primary">GLEAN_03813</name>
    <name evidence="1" type="ORF">TcasGA2_TC003813</name>
</gene>
<reference evidence="1 2" key="1">
    <citation type="journal article" date="2008" name="Nature">
        <title>The genome of the model beetle and pest Tribolium castaneum.</title>
        <authorList>
            <consortium name="Tribolium Genome Sequencing Consortium"/>
            <person name="Richards S."/>
            <person name="Gibbs R.A."/>
            <person name="Weinstock G.M."/>
            <person name="Brown S.J."/>
            <person name="Denell R."/>
            <person name="Beeman R.W."/>
            <person name="Gibbs R."/>
            <person name="Beeman R.W."/>
            <person name="Brown S.J."/>
            <person name="Bucher G."/>
            <person name="Friedrich M."/>
            <person name="Grimmelikhuijzen C.J."/>
            <person name="Klingler M."/>
            <person name="Lorenzen M."/>
            <person name="Richards S."/>
            <person name="Roth S."/>
            <person name="Schroder R."/>
            <person name="Tautz D."/>
            <person name="Zdobnov E.M."/>
            <person name="Muzny D."/>
            <person name="Gibbs R.A."/>
            <person name="Weinstock G.M."/>
            <person name="Attaway T."/>
            <person name="Bell S."/>
            <person name="Buhay C.J."/>
            <person name="Chandrabose M.N."/>
            <person name="Chavez D."/>
            <person name="Clerk-Blankenburg K.P."/>
            <person name="Cree A."/>
            <person name="Dao M."/>
            <person name="Davis C."/>
            <person name="Chacko J."/>
            <person name="Dinh H."/>
            <person name="Dugan-Rocha S."/>
            <person name="Fowler G."/>
            <person name="Garner T.T."/>
            <person name="Garnes J."/>
            <person name="Gnirke A."/>
            <person name="Hawes A."/>
            <person name="Hernandez J."/>
            <person name="Hines S."/>
            <person name="Holder M."/>
            <person name="Hume J."/>
            <person name="Jhangiani S.N."/>
            <person name="Joshi V."/>
            <person name="Khan Z.M."/>
            <person name="Jackson L."/>
            <person name="Kovar C."/>
            <person name="Kowis A."/>
            <person name="Lee S."/>
            <person name="Lewis L.R."/>
            <person name="Margolis J."/>
            <person name="Morgan M."/>
            <person name="Nazareth L.V."/>
            <person name="Nguyen N."/>
            <person name="Okwuonu G."/>
            <person name="Parker D."/>
            <person name="Richards S."/>
            <person name="Ruiz S.J."/>
            <person name="Santibanez J."/>
            <person name="Savard J."/>
            <person name="Scherer S.E."/>
            <person name="Schneider B."/>
            <person name="Sodergren E."/>
            <person name="Tautz D."/>
            <person name="Vattahil S."/>
            <person name="Villasana D."/>
            <person name="White C.S."/>
            <person name="Wright R."/>
            <person name="Park Y."/>
            <person name="Beeman R.W."/>
            <person name="Lord J."/>
            <person name="Oppert B."/>
            <person name="Lorenzen M."/>
            <person name="Brown S."/>
            <person name="Wang L."/>
            <person name="Savard J."/>
            <person name="Tautz D."/>
            <person name="Richards S."/>
            <person name="Weinstock G."/>
            <person name="Gibbs R.A."/>
            <person name="Liu Y."/>
            <person name="Worley K."/>
            <person name="Weinstock G."/>
            <person name="Elsik C.G."/>
            <person name="Reese J.T."/>
            <person name="Elhaik E."/>
            <person name="Landan G."/>
            <person name="Graur D."/>
            <person name="Arensburger P."/>
            <person name="Atkinson P."/>
            <person name="Beeman R.W."/>
            <person name="Beidler J."/>
            <person name="Brown S.J."/>
            <person name="Demuth J.P."/>
            <person name="Drury D.W."/>
            <person name="Du Y.Z."/>
            <person name="Fujiwara H."/>
            <person name="Lorenzen M."/>
            <person name="Maselli V."/>
            <person name="Osanai M."/>
            <person name="Park Y."/>
            <person name="Robertson H.M."/>
            <person name="Tu Z."/>
            <person name="Wang J.J."/>
            <person name="Wang S."/>
            <person name="Richards S."/>
            <person name="Song H."/>
            <person name="Zhang L."/>
            <person name="Sodergren E."/>
            <person name="Werner D."/>
            <person name="Stanke M."/>
            <person name="Morgenstern B."/>
            <person name="Solovyev V."/>
            <person name="Kosarev P."/>
            <person name="Brown G."/>
            <person name="Chen H.C."/>
            <person name="Ermolaeva O."/>
            <person name="Hlavina W."/>
            <person name="Kapustin Y."/>
            <person name="Kiryutin B."/>
            <person name="Kitts P."/>
            <person name="Maglott D."/>
            <person name="Pruitt K."/>
            <person name="Sapojnikov V."/>
            <person name="Souvorov A."/>
            <person name="Mackey A.J."/>
            <person name="Waterhouse R.M."/>
            <person name="Wyder S."/>
            <person name="Zdobnov E.M."/>
            <person name="Zdobnov E.M."/>
            <person name="Wyder S."/>
            <person name="Kriventseva E.V."/>
            <person name="Kadowaki T."/>
            <person name="Bork P."/>
            <person name="Aranda M."/>
            <person name="Bao R."/>
            <person name="Beermann A."/>
            <person name="Berns N."/>
            <person name="Bolognesi R."/>
            <person name="Bonneton F."/>
            <person name="Bopp D."/>
            <person name="Brown S.J."/>
            <person name="Bucher G."/>
            <person name="Butts T."/>
            <person name="Chaumot A."/>
            <person name="Denell R.E."/>
            <person name="Ferrier D.E."/>
            <person name="Friedrich M."/>
            <person name="Gordon C.M."/>
            <person name="Jindra M."/>
            <person name="Klingler M."/>
            <person name="Lan Q."/>
            <person name="Lattorff H.M."/>
            <person name="Laudet V."/>
            <person name="von Levetsow C."/>
            <person name="Liu Z."/>
            <person name="Lutz R."/>
            <person name="Lynch J.A."/>
            <person name="da Fonseca R.N."/>
            <person name="Posnien N."/>
            <person name="Reuter R."/>
            <person name="Roth S."/>
            <person name="Savard J."/>
            <person name="Schinko J.B."/>
            <person name="Schmitt C."/>
            <person name="Schoppmeier M."/>
            <person name="Schroder R."/>
            <person name="Shippy T.D."/>
            <person name="Simonnet F."/>
            <person name="Marques-Souza H."/>
            <person name="Tautz D."/>
            <person name="Tomoyasu Y."/>
            <person name="Trauner J."/>
            <person name="Van der Zee M."/>
            <person name="Vervoort M."/>
            <person name="Wittkopp N."/>
            <person name="Wimmer E.A."/>
            <person name="Yang X."/>
            <person name="Jones A.K."/>
            <person name="Sattelle D.B."/>
            <person name="Ebert P.R."/>
            <person name="Nelson D."/>
            <person name="Scott J.G."/>
            <person name="Beeman R.W."/>
            <person name="Muthukrishnan S."/>
            <person name="Kramer K.J."/>
            <person name="Arakane Y."/>
            <person name="Beeman R.W."/>
            <person name="Zhu Q."/>
            <person name="Hogenkamp D."/>
            <person name="Dixit R."/>
            <person name="Oppert B."/>
            <person name="Jiang H."/>
            <person name="Zou Z."/>
            <person name="Marshall J."/>
            <person name="Elpidina E."/>
            <person name="Vinokurov K."/>
            <person name="Oppert C."/>
            <person name="Zou Z."/>
            <person name="Evans J."/>
            <person name="Lu Z."/>
            <person name="Zhao P."/>
            <person name="Sumathipala N."/>
            <person name="Altincicek B."/>
            <person name="Vilcinskas A."/>
            <person name="Williams M."/>
            <person name="Hultmark D."/>
            <person name="Hetru C."/>
            <person name="Jiang H."/>
            <person name="Grimmelikhuijzen C.J."/>
            <person name="Hauser F."/>
            <person name="Cazzamali G."/>
            <person name="Williamson M."/>
            <person name="Park Y."/>
            <person name="Li B."/>
            <person name="Tanaka Y."/>
            <person name="Predel R."/>
            <person name="Neupert S."/>
            <person name="Schachtner J."/>
            <person name="Verleyen P."/>
            <person name="Raible F."/>
            <person name="Bork P."/>
            <person name="Friedrich M."/>
            <person name="Walden K.K."/>
            <person name="Robertson H.M."/>
            <person name="Angeli S."/>
            <person name="Foret S."/>
            <person name="Bucher G."/>
            <person name="Schuetz S."/>
            <person name="Maleszka R."/>
            <person name="Wimmer E.A."/>
            <person name="Beeman R.W."/>
            <person name="Lorenzen M."/>
            <person name="Tomoyasu Y."/>
            <person name="Miller S.C."/>
            <person name="Grossmann D."/>
            <person name="Bucher G."/>
        </authorList>
    </citation>
    <scope>NUCLEOTIDE SEQUENCE [LARGE SCALE GENOMIC DNA]</scope>
    <source>
        <strain evidence="1 2">Georgia GA2</strain>
    </source>
</reference>
<proteinExistence type="predicted"/>
<name>D6WF52_TRICA</name>
<accession>D6WF52</accession>
<protein>
    <submittedName>
        <fullName evidence="1">Uncharacterized protein</fullName>
    </submittedName>
</protein>
<evidence type="ECO:0000313" key="1">
    <source>
        <dbReference type="EMBL" id="EFA00907.1"/>
    </source>
</evidence>